<dbReference type="CDD" id="cd16400">
    <property type="entry name" value="ParB_Srx_like_nuclease"/>
    <property type="match status" value="1"/>
</dbReference>
<evidence type="ECO:0000313" key="2">
    <source>
        <dbReference type="EMBL" id="MFD1744871.1"/>
    </source>
</evidence>
<protein>
    <recommendedName>
        <fullName evidence="1">ParB-like N-terminal domain-containing protein</fullName>
    </recommendedName>
</protein>
<comment type="caution">
    <text evidence="2">The sequence shown here is derived from an EMBL/GenBank/DDBJ whole genome shotgun (WGS) entry which is preliminary data.</text>
</comment>
<sequence length="153" mass="17530">MYTRSPNYFLIDPIKLTPTEEVDLKHVQFLEREILRSGYWTTPVSIHQNALFVMDGHHRLEVAKRLNLALMPVVLLDYDRVDVTAWRPGETITPHCIFTMARSGKKFPHKTTRHIFQEPLPRCAVSLSELMHPSITGYATCETAAPRVEFAVG</sequence>
<feature type="domain" description="ParB-like N-terminal" evidence="1">
    <location>
        <begin position="9"/>
        <end position="92"/>
    </location>
</feature>
<gene>
    <name evidence="2" type="ORF">ACFSE1_05290</name>
</gene>
<dbReference type="EMBL" id="JBHUEQ010000006">
    <property type="protein sequence ID" value="MFD1744871.1"/>
    <property type="molecule type" value="Genomic_DNA"/>
</dbReference>
<proteinExistence type="predicted"/>
<name>A0ABW4M2V2_9HYPH</name>
<evidence type="ECO:0000313" key="3">
    <source>
        <dbReference type="Proteomes" id="UP001597322"/>
    </source>
</evidence>
<dbReference type="InterPro" id="IPR036086">
    <property type="entry name" value="ParB/Sulfiredoxin_sf"/>
</dbReference>
<dbReference type="RefSeq" id="WP_377397433.1">
    <property type="nucleotide sequence ID" value="NZ_JBHUEQ010000006.1"/>
</dbReference>
<organism evidence="2 3">
    <name type="scientific">Rhizobium helianthi</name>
    <dbReference type="NCBI Taxonomy" id="1132695"/>
    <lineage>
        <taxon>Bacteria</taxon>
        <taxon>Pseudomonadati</taxon>
        <taxon>Pseudomonadota</taxon>
        <taxon>Alphaproteobacteria</taxon>
        <taxon>Hyphomicrobiales</taxon>
        <taxon>Rhizobiaceae</taxon>
        <taxon>Rhizobium/Agrobacterium group</taxon>
        <taxon>Rhizobium</taxon>
    </lineage>
</organism>
<accession>A0ABW4M2V2</accession>
<dbReference type="InterPro" id="IPR003115">
    <property type="entry name" value="ParB_N"/>
</dbReference>
<dbReference type="SUPFAM" id="SSF110849">
    <property type="entry name" value="ParB/Sulfiredoxin"/>
    <property type="match status" value="1"/>
</dbReference>
<evidence type="ECO:0000259" key="1">
    <source>
        <dbReference type="SMART" id="SM00470"/>
    </source>
</evidence>
<dbReference type="Gene3D" id="3.90.1530.10">
    <property type="entry name" value="Conserved hypothetical protein from pyrococcus furiosus pfu- 392566-001, ParB domain"/>
    <property type="match status" value="1"/>
</dbReference>
<dbReference type="SMART" id="SM00470">
    <property type="entry name" value="ParB"/>
    <property type="match status" value="1"/>
</dbReference>
<keyword evidence="3" id="KW-1185">Reference proteome</keyword>
<dbReference type="Proteomes" id="UP001597322">
    <property type="component" value="Unassembled WGS sequence"/>
</dbReference>
<reference evidence="3" key="1">
    <citation type="journal article" date="2019" name="Int. J. Syst. Evol. Microbiol.">
        <title>The Global Catalogue of Microorganisms (GCM) 10K type strain sequencing project: providing services to taxonomists for standard genome sequencing and annotation.</title>
        <authorList>
            <consortium name="The Broad Institute Genomics Platform"/>
            <consortium name="The Broad Institute Genome Sequencing Center for Infectious Disease"/>
            <person name="Wu L."/>
            <person name="Ma J."/>
        </authorList>
    </citation>
    <scope>NUCLEOTIDE SEQUENCE [LARGE SCALE GENOMIC DNA]</scope>
    <source>
        <strain evidence="3">CG52</strain>
    </source>
</reference>